<reference evidence="1" key="1">
    <citation type="journal article" date="2015" name="Nature">
        <title>Complex archaea that bridge the gap between prokaryotes and eukaryotes.</title>
        <authorList>
            <person name="Spang A."/>
            <person name="Saw J.H."/>
            <person name="Jorgensen S.L."/>
            <person name="Zaremba-Niedzwiedzka K."/>
            <person name="Martijn J."/>
            <person name="Lind A.E."/>
            <person name="van Eijk R."/>
            <person name="Schleper C."/>
            <person name="Guy L."/>
            <person name="Ettema T.J."/>
        </authorList>
    </citation>
    <scope>NUCLEOTIDE SEQUENCE</scope>
</reference>
<name>A0A0F9NV11_9ZZZZ</name>
<comment type="caution">
    <text evidence="1">The sequence shown here is derived from an EMBL/GenBank/DDBJ whole genome shotgun (WGS) entry which is preliminary data.</text>
</comment>
<protein>
    <submittedName>
        <fullName evidence="1">Uncharacterized protein</fullName>
    </submittedName>
</protein>
<accession>A0A0F9NV11</accession>
<organism evidence="1">
    <name type="scientific">marine sediment metagenome</name>
    <dbReference type="NCBI Taxonomy" id="412755"/>
    <lineage>
        <taxon>unclassified sequences</taxon>
        <taxon>metagenomes</taxon>
        <taxon>ecological metagenomes</taxon>
    </lineage>
</organism>
<dbReference type="AlphaFoldDB" id="A0A0F9NV11"/>
<evidence type="ECO:0000313" key="1">
    <source>
        <dbReference type="EMBL" id="KKN15912.1"/>
    </source>
</evidence>
<sequence length="54" mass="5572">NIGVASLPASLNQITERVAGGAGSKGSSRLAFRRAVTRYPGSAQETPFQGVKLV</sequence>
<proteinExistence type="predicted"/>
<dbReference type="EMBL" id="LAZR01003666">
    <property type="protein sequence ID" value="KKN15912.1"/>
    <property type="molecule type" value="Genomic_DNA"/>
</dbReference>
<gene>
    <name evidence="1" type="ORF">LCGC14_0981350</name>
</gene>
<feature type="non-terminal residue" evidence="1">
    <location>
        <position position="1"/>
    </location>
</feature>